<dbReference type="PANTHER" id="PTHR45953">
    <property type="entry name" value="IDURONATE 2-SULFATASE"/>
    <property type="match status" value="1"/>
</dbReference>
<comment type="similarity">
    <text evidence="2">Belongs to the sulfatase family.</text>
</comment>
<keyword evidence="6" id="KW-0106">Calcium</keyword>
<keyword evidence="4" id="KW-0732">Signal</keyword>
<evidence type="ECO:0000256" key="1">
    <source>
        <dbReference type="ARBA" id="ARBA00001913"/>
    </source>
</evidence>
<dbReference type="EMBL" id="JAENRR010000029">
    <property type="protein sequence ID" value="MBK3518224.1"/>
    <property type="molecule type" value="Genomic_DNA"/>
</dbReference>
<evidence type="ECO:0000256" key="2">
    <source>
        <dbReference type="ARBA" id="ARBA00008779"/>
    </source>
</evidence>
<dbReference type="InterPro" id="IPR017850">
    <property type="entry name" value="Alkaline_phosphatase_core_sf"/>
</dbReference>
<evidence type="ECO:0000256" key="4">
    <source>
        <dbReference type="ARBA" id="ARBA00022729"/>
    </source>
</evidence>
<sequence length="492" mass="55614">MGNLIYRVGLLGFLITLLLSCNKVAEKPNVLLLYMDDLRPELACYGQEHIQSPNIDALAAKGVQFNNAYCNVAVCGASRASMLTGLRPTQHRFRDYKTFVQNDAAGVITLPQLFKQNGYTTISNGKIYHHLDDRMSDWDEVWRPYAFDENPEGLKPTDWWESLWRDYLNADNAGIYKATNRGPAFEKADVPDSAYIDGLMTKKVLKDLEKLKDTHQPFLLTAGFISPHLPFNAPARHWENYKRTEVNQPLNNKAAASEPEALRFASHELRQYTGIPPLDERLNDEMAISLIHGYYATVSYVDALIGQILLKLEELELDKNTIVVLVADHGFNLQEHGQWGKWTYHLTSTQVPLIIASPTINGNGNTQALVELVDLYPTLVELCQLDNAPEQLDGTSMLPLLKDHGLEGKDYVLINNRNAYTIKTLQYSYTELLSVNNNEVIARALYDHSLDSKEEVNVAEQAAYTHVVDRLHAILHSDFQYNIALEHDGLED</sequence>
<reference evidence="8 9" key="1">
    <citation type="submission" date="2021-01" db="EMBL/GenBank/DDBJ databases">
        <title>Carboxyliciviraga sp.nov., isolated from coastal sediments.</title>
        <authorList>
            <person name="Lu D."/>
            <person name="Zhang T."/>
        </authorList>
    </citation>
    <scope>NUCLEOTIDE SEQUENCE [LARGE SCALE GENOMIC DNA]</scope>
    <source>
        <strain evidence="8 9">N1Y132</strain>
    </source>
</reference>
<keyword evidence="9" id="KW-1185">Reference proteome</keyword>
<keyword evidence="3" id="KW-0479">Metal-binding</keyword>
<dbReference type="CDD" id="cd16030">
    <property type="entry name" value="iduronate-2-sulfatase"/>
    <property type="match status" value="1"/>
</dbReference>
<accession>A0ABS1HM37</accession>
<dbReference type="PANTHER" id="PTHR45953:SF1">
    <property type="entry name" value="IDURONATE 2-SULFATASE"/>
    <property type="match status" value="1"/>
</dbReference>
<name>A0ABS1HM37_9BACT</name>
<comment type="cofactor">
    <cofactor evidence="1">
        <name>Ca(2+)</name>
        <dbReference type="ChEBI" id="CHEBI:29108"/>
    </cofactor>
</comment>
<dbReference type="SUPFAM" id="SSF53649">
    <property type="entry name" value="Alkaline phosphatase-like"/>
    <property type="match status" value="1"/>
</dbReference>
<protein>
    <submittedName>
        <fullName evidence="8">Sulfatase</fullName>
    </submittedName>
</protein>
<evidence type="ECO:0000256" key="5">
    <source>
        <dbReference type="ARBA" id="ARBA00022801"/>
    </source>
</evidence>
<proteinExistence type="inferred from homology"/>
<feature type="domain" description="Sulfatase N-terminal" evidence="7">
    <location>
        <begin position="28"/>
        <end position="382"/>
    </location>
</feature>
<keyword evidence="5" id="KW-0378">Hydrolase</keyword>
<evidence type="ECO:0000259" key="7">
    <source>
        <dbReference type="Pfam" id="PF00884"/>
    </source>
</evidence>
<evidence type="ECO:0000313" key="9">
    <source>
        <dbReference type="Proteomes" id="UP000605676"/>
    </source>
</evidence>
<dbReference type="Proteomes" id="UP000605676">
    <property type="component" value="Unassembled WGS sequence"/>
</dbReference>
<dbReference type="Pfam" id="PF00884">
    <property type="entry name" value="Sulfatase"/>
    <property type="match status" value="1"/>
</dbReference>
<evidence type="ECO:0000313" key="8">
    <source>
        <dbReference type="EMBL" id="MBK3518224.1"/>
    </source>
</evidence>
<dbReference type="PROSITE" id="PS51257">
    <property type="entry name" value="PROKAR_LIPOPROTEIN"/>
    <property type="match status" value="1"/>
</dbReference>
<dbReference type="Gene3D" id="3.40.720.10">
    <property type="entry name" value="Alkaline Phosphatase, subunit A"/>
    <property type="match status" value="1"/>
</dbReference>
<organism evidence="8 9">
    <name type="scientific">Carboxylicivirga marina</name>
    <dbReference type="NCBI Taxonomy" id="2800988"/>
    <lineage>
        <taxon>Bacteria</taxon>
        <taxon>Pseudomonadati</taxon>
        <taxon>Bacteroidota</taxon>
        <taxon>Bacteroidia</taxon>
        <taxon>Marinilabiliales</taxon>
        <taxon>Marinilabiliaceae</taxon>
        <taxon>Carboxylicivirga</taxon>
    </lineage>
</organism>
<comment type="caution">
    <text evidence="8">The sequence shown here is derived from an EMBL/GenBank/DDBJ whole genome shotgun (WGS) entry which is preliminary data.</text>
</comment>
<gene>
    <name evidence="8" type="ORF">JIV24_12835</name>
</gene>
<evidence type="ECO:0000256" key="6">
    <source>
        <dbReference type="ARBA" id="ARBA00022837"/>
    </source>
</evidence>
<evidence type="ECO:0000256" key="3">
    <source>
        <dbReference type="ARBA" id="ARBA00022723"/>
    </source>
</evidence>
<dbReference type="RefSeq" id="WP_200465452.1">
    <property type="nucleotide sequence ID" value="NZ_JAENRR010000029.1"/>
</dbReference>
<dbReference type="InterPro" id="IPR035874">
    <property type="entry name" value="IDS"/>
</dbReference>
<dbReference type="InterPro" id="IPR000917">
    <property type="entry name" value="Sulfatase_N"/>
</dbReference>